<dbReference type="Proteomes" id="UP000672097">
    <property type="component" value="Unassembled WGS sequence"/>
</dbReference>
<organism evidence="3 4">
    <name type="scientific">Ideonella paludis</name>
    <dbReference type="NCBI Taxonomy" id="1233411"/>
    <lineage>
        <taxon>Bacteria</taxon>
        <taxon>Pseudomonadati</taxon>
        <taxon>Pseudomonadota</taxon>
        <taxon>Betaproteobacteria</taxon>
        <taxon>Burkholderiales</taxon>
        <taxon>Sphaerotilaceae</taxon>
        <taxon>Ideonella</taxon>
    </lineage>
</organism>
<evidence type="ECO:0000313" key="4">
    <source>
        <dbReference type="Proteomes" id="UP000672097"/>
    </source>
</evidence>
<accession>A0ABS5DU07</accession>
<name>A0ABS5DU07_9BURK</name>
<sequence>MSAPRIPRWPTTGPTPHTWHDSNAANSDMWEIERKNPRLSLLVYALAIVLVLAGSAIWPWGFAS</sequence>
<dbReference type="RefSeq" id="WP_210806782.1">
    <property type="nucleotide sequence ID" value="NZ_JAGQDG010000002.1"/>
</dbReference>
<evidence type="ECO:0000256" key="1">
    <source>
        <dbReference type="SAM" id="MobiDB-lite"/>
    </source>
</evidence>
<dbReference type="EMBL" id="JAGQDG010000002">
    <property type="protein sequence ID" value="MBQ0934628.1"/>
    <property type="molecule type" value="Genomic_DNA"/>
</dbReference>
<evidence type="ECO:0000313" key="3">
    <source>
        <dbReference type="EMBL" id="MBQ0934628.1"/>
    </source>
</evidence>
<feature type="transmembrane region" description="Helical" evidence="2">
    <location>
        <begin position="39"/>
        <end position="61"/>
    </location>
</feature>
<keyword evidence="2" id="KW-0812">Transmembrane</keyword>
<feature type="compositionally biased region" description="Low complexity" evidence="1">
    <location>
        <begin position="8"/>
        <end position="17"/>
    </location>
</feature>
<evidence type="ECO:0000256" key="2">
    <source>
        <dbReference type="SAM" id="Phobius"/>
    </source>
</evidence>
<gene>
    <name evidence="3" type="ORF">KAK11_04730</name>
</gene>
<keyword evidence="4" id="KW-1185">Reference proteome</keyword>
<comment type="caution">
    <text evidence="3">The sequence shown here is derived from an EMBL/GenBank/DDBJ whole genome shotgun (WGS) entry which is preliminary data.</text>
</comment>
<proteinExistence type="predicted"/>
<reference evidence="3 4" key="1">
    <citation type="submission" date="2021-04" db="EMBL/GenBank/DDBJ databases">
        <title>The genome sequence of type strain Ideonella paludis KCTC 32238.</title>
        <authorList>
            <person name="Liu Y."/>
        </authorList>
    </citation>
    <scope>NUCLEOTIDE SEQUENCE [LARGE SCALE GENOMIC DNA]</scope>
    <source>
        <strain evidence="3 4">KCTC 32238</strain>
    </source>
</reference>
<keyword evidence="2" id="KW-0472">Membrane</keyword>
<feature type="region of interest" description="Disordered" evidence="1">
    <location>
        <begin position="1"/>
        <end position="23"/>
    </location>
</feature>
<protein>
    <submittedName>
        <fullName evidence="3">Uncharacterized protein</fullName>
    </submittedName>
</protein>
<keyword evidence="2" id="KW-1133">Transmembrane helix</keyword>